<evidence type="ECO:0008006" key="5">
    <source>
        <dbReference type="Google" id="ProtNLM"/>
    </source>
</evidence>
<organism evidence="3 4">
    <name type="scientific">Pendulispora brunnea</name>
    <dbReference type="NCBI Taxonomy" id="2905690"/>
    <lineage>
        <taxon>Bacteria</taxon>
        <taxon>Pseudomonadati</taxon>
        <taxon>Myxococcota</taxon>
        <taxon>Myxococcia</taxon>
        <taxon>Myxococcales</taxon>
        <taxon>Sorangiineae</taxon>
        <taxon>Pendulisporaceae</taxon>
        <taxon>Pendulispora</taxon>
    </lineage>
</organism>
<proteinExistence type="predicted"/>
<name>A0ABZ2KLT8_9BACT</name>
<evidence type="ECO:0000256" key="2">
    <source>
        <dbReference type="SAM" id="SignalP"/>
    </source>
</evidence>
<reference evidence="3 4" key="1">
    <citation type="submission" date="2021-12" db="EMBL/GenBank/DDBJ databases">
        <title>Discovery of the Pendulisporaceae a myxobacterial family with distinct sporulation behavior and unique specialized metabolism.</title>
        <authorList>
            <person name="Garcia R."/>
            <person name="Popoff A."/>
            <person name="Bader C.D."/>
            <person name="Loehr J."/>
            <person name="Walesch S."/>
            <person name="Walt C."/>
            <person name="Boldt J."/>
            <person name="Bunk B."/>
            <person name="Haeckl F.J.F.P.J."/>
            <person name="Gunesch A.P."/>
            <person name="Birkelbach J."/>
            <person name="Nuebel U."/>
            <person name="Pietschmann T."/>
            <person name="Bach T."/>
            <person name="Mueller R."/>
        </authorList>
    </citation>
    <scope>NUCLEOTIDE SEQUENCE [LARGE SCALE GENOMIC DNA]</scope>
    <source>
        <strain evidence="3 4">MSr12523</strain>
    </source>
</reference>
<dbReference type="PROSITE" id="PS51257">
    <property type="entry name" value="PROKAR_LIPOPROTEIN"/>
    <property type="match status" value="1"/>
</dbReference>
<feature type="chain" id="PRO_5045349063" description="Lipoprotein" evidence="2">
    <location>
        <begin position="23"/>
        <end position="494"/>
    </location>
</feature>
<feature type="signal peptide" evidence="2">
    <location>
        <begin position="1"/>
        <end position="22"/>
    </location>
</feature>
<protein>
    <recommendedName>
        <fullName evidence="5">Lipoprotein</fullName>
    </recommendedName>
</protein>
<gene>
    <name evidence="3" type="ORF">LZC95_15790</name>
</gene>
<keyword evidence="2" id="KW-0732">Signal</keyword>
<evidence type="ECO:0000313" key="4">
    <source>
        <dbReference type="Proteomes" id="UP001379533"/>
    </source>
</evidence>
<dbReference type="Proteomes" id="UP001379533">
    <property type="component" value="Chromosome"/>
</dbReference>
<evidence type="ECO:0000256" key="1">
    <source>
        <dbReference type="SAM" id="MobiDB-lite"/>
    </source>
</evidence>
<sequence length="494" mass="52725">MRHLYSVFALATSSVIGLMACASEAPQMDDDETQTPGRMMRLLGGGGDEEKSNGLPAEALKPAAYDLSAVLRQQLWKVPLGKLQSLADEPTAEGDAIRKALKTKETRALMRYIVSCALPSDEVLKYDPHDGTNVVWRGGLGLCSEWLTNDGPSCRDTVSSCVVARTNALAAHVPVSIRGPAGFPLELSKRVGTQRNYREKVDAYDENGIPIESFQACSGGESYGDVTRKCGWQSLYVGRCQAGSTLTITTPDSYCATEPAVMVRACKGIYGCQSGAPNPAHPYSAAYPDASPGCANGKGSKLSFKCEPNGPKIAGVQTGYFSLMLAPQDPKEAVDATSVPLEINVAGAPSSSLAYPATEEQVFTWPEGGFYGDLSYNATENEKKRRLGTETLHGKMYACFSGIWQNGTAQLNERMCANPFPPANQKCFQYAPGACYASAGDRCAAGAPVPGPAYDDCKETQPIASVWKEPITIFLNAPCDLASKRGDGCAVKQR</sequence>
<dbReference type="EMBL" id="CP089982">
    <property type="protein sequence ID" value="WXA98288.1"/>
    <property type="molecule type" value="Genomic_DNA"/>
</dbReference>
<keyword evidence="4" id="KW-1185">Reference proteome</keyword>
<evidence type="ECO:0000313" key="3">
    <source>
        <dbReference type="EMBL" id="WXA98288.1"/>
    </source>
</evidence>
<dbReference type="RefSeq" id="WP_394848901.1">
    <property type="nucleotide sequence ID" value="NZ_CP089982.1"/>
</dbReference>
<accession>A0ABZ2KLT8</accession>
<feature type="region of interest" description="Disordered" evidence="1">
    <location>
        <begin position="26"/>
        <end position="55"/>
    </location>
</feature>